<evidence type="ECO:0000313" key="3">
    <source>
        <dbReference type="Proteomes" id="UP001172083"/>
    </source>
</evidence>
<protein>
    <recommendedName>
        <fullName evidence="4">Beta-hexosaminidase bacterial type N-terminal domain-containing protein</fullName>
    </recommendedName>
</protein>
<dbReference type="EMBL" id="JAUJEB010000001">
    <property type="protein sequence ID" value="MDN5212763.1"/>
    <property type="molecule type" value="Genomic_DNA"/>
</dbReference>
<dbReference type="RefSeq" id="WP_346758080.1">
    <property type="nucleotide sequence ID" value="NZ_JAUJEB010000001.1"/>
</dbReference>
<dbReference type="Proteomes" id="UP001172083">
    <property type="component" value="Unassembled WGS sequence"/>
</dbReference>
<dbReference type="SUPFAM" id="SSF55545">
    <property type="entry name" value="beta-N-acetylhexosaminidase-like domain"/>
    <property type="match status" value="1"/>
</dbReference>
<evidence type="ECO:0000256" key="1">
    <source>
        <dbReference type="ARBA" id="ARBA00022801"/>
    </source>
</evidence>
<keyword evidence="1" id="KW-0378">Hydrolase</keyword>
<proteinExistence type="predicted"/>
<organism evidence="2 3">
    <name type="scientific">Agaribacillus aureus</name>
    <dbReference type="NCBI Taxonomy" id="3051825"/>
    <lineage>
        <taxon>Bacteria</taxon>
        <taxon>Pseudomonadati</taxon>
        <taxon>Bacteroidota</taxon>
        <taxon>Cytophagia</taxon>
        <taxon>Cytophagales</taxon>
        <taxon>Splendidivirgaceae</taxon>
        <taxon>Agaribacillus</taxon>
    </lineage>
</organism>
<dbReference type="InterPro" id="IPR029018">
    <property type="entry name" value="Hex-like_dom2"/>
</dbReference>
<reference evidence="2" key="1">
    <citation type="submission" date="2023-06" db="EMBL/GenBank/DDBJ databases">
        <title>Genomic of Agaribacillus aureum.</title>
        <authorList>
            <person name="Wang G."/>
        </authorList>
    </citation>
    <scope>NUCLEOTIDE SEQUENCE</scope>
    <source>
        <strain evidence="2">BMA12</strain>
    </source>
</reference>
<evidence type="ECO:0000313" key="2">
    <source>
        <dbReference type="EMBL" id="MDN5212763.1"/>
    </source>
</evidence>
<gene>
    <name evidence="2" type="ORF">QQ020_11925</name>
</gene>
<sequence>MKNLFSICLITWSLCACSVKTEKGLINIFIEKTTPQTEFAVNNIESLYGLKNIKQVKELEAADIIVKVDTSSQLKPEGYSISGKDRIVITGKDGTGAMYGILDVAEQISFGKKPDEIEEKVVIPYQRNRFIKFNLPWNSYRNGEALSLHMETCRDTVFWHDFLDMMAMNRFNVLSLWNLHPFEDMIKPEKYPEASSLSDEELAERKKFYTTIFRMAKERGVQTYIVNWNIFVSKKFAEAHNIADYNKTGGFWGDADNSELIEDYTRECIRQLINDYPDLTGLGITLGERMGGMTSTERRDWINRTVIKGMSMADRKVKLLYRAPLSAGKTSHGTTDKTTEMVTREVLDTLTIPEETMISFKYNWSHGHSSDKLFIVHGGKLTDTYWNPAPHNYSVLWTIRNEDFFTHRWAKPDFVRNFLKNNMKRYTSGCIIGSECYLPAKDYFTKSDIINKPFKYAFERQWLWYSIWGRLLYDDKTEDKLFADQLNRKFDIKNGEKLLETWKLASDYYHRFASFYMGTWDATIYSEAFTALLPDKVANTRKANIITMAGMGNRPVLDTTKYINIQDYVLNPDRDTEQIVSPVELANIMYKNAEKVLEAIPEFDGNQALNMEVTDLELLAYLQKFFAERILATLVLADKIVLKKELDKERIDKHLKLSIDYWKKITELKGKYNKKVVLYLFNADLDYNNYLEVLAEERKNVDGIDTFYEHDLR</sequence>
<evidence type="ECO:0008006" key="4">
    <source>
        <dbReference type="Google" id="ProtNLM"/>
    </source>
</evidence>
<name>A0ABT8L939_9BACT</name>
<dbReference type="Gene3D" id="3.30.379.10">
    <property type="entry name" value="Chitobiase/beta-hexosaminidase domain 2-like"/>
    <property type="match status" value="1"/>
</dbReference>
<keyword evidence="3" id="KW-1185">Reference proteome</keyword>
<comment type="caution">
    <text evidence="2">The sequence shown here is derived from an EMBL/GenBank/DDBJ whole genome shotgun (WGS) entry which is preliminary data.</text>
</comment>
<dbReference type="PROSITE" id="PS51257">
    <property type="entry name" value="PROKAR_LIPOPROTEIN"/>
    <property type="match status" value="1"/>
</dbReference>
<accession>A0ABT8L939</accession>